<evidence type="ECO:0000313" key="3">
    <source>
        <dbReference type="Proteomes" id="UP000016934"/>
    </source>
</evidence>
<evidence type="ECO:0000256" key="1">
    <source>
        <dbReference type="SAM" id="MobiDB-lite"/>
    </source>
</evidence>
<feature type="compositionally biased region" description="Polar residues" evidence="1">
    <location>
        <begin position="264"/>
        <end position="283"/>
    </location>
</feature>
<name>M2RTI3_COCSN</name>
<sequence length="570" mass="63864">MRAVPSVQAMFMHLRGHTCKHCLAIDEAHYKRHQDIAEQLHAIYKSYGRVDWTIIPSAPKIAAEETPRDTNNSCDYGTKNDRIAMIAGMLSSKREKKDAKRLVRAADRSRVITQEEIQYIDSVIHSADGMTSNETEGRPNPEEVDGIEKQLRYHTQVYNARGNRDRLESLTDNSSKMQEAEFDAEMDRILNVFHIARSTKELENFLTLVNALKLAITENIAQVKRDIAEVRMRRAGYLRYVNRASYEIVADRYSTKSWKTGEKSATSAFNPSKKTIPATENNASSRSYSWSSACFTRIKKTIMPSSTDGWITTTNGTRSKATALRSLVWDDFSSQQSQLARTSLHTETSPLDQSSANRDSFDEPSSNAPAVKYSLTQLSKEPETFATELEEKAAAEHVIVSQKKKSKKLREAKRKARKIDMIKNSGASIASKRANNQVTEAADTSLCDISTVLEAGSQSSDTEEIPLALLSQDIVSVGYDMDQTSKNTGSTTTSLQDVSNVLLPGPMPVTTHGKQSHWRNFVLNFTADQLTNPLLPSWGVCSYESWCMFEKNRILDCPFHPPRMYSLAAS</sequence>
<feature type="region of interest" description="Disordered" evidence="1">
    <location>
        <begin position="340"/>
        <end position="368"/>
    </location>
</feature>
<reference evidence="2 3" key="1">
    <citation type="journal article" date="2012" name="PLoS Pathog.">
        <title>Diverse lifestyles and strategies of plant pathogenesis encoded in the genomes of eighteen Dothideomycetes fungi.</title>
        <authorList>
            <person name="Ohm R.A."/>
            <person name="Feau N."/>
            <person name="Henrissat B."/>
            <person name="Schoch C.L."/>
            <person name="Horwitz B.A."/>
            <person name="Barry K.W."/>
            <person name="Condon B.J."/>
            <person name="Copeland A.C."/>
            <person name="Dhillon B."/>
            <person name="Glaser F."/>
            <person name="Hesse C.N."/>
            <person name="Kosti I."/>
            <person name="LaButti K."/>
            <person name="Lindquist E.A."/>
            <person name="Lucas S."/>
            <person name="Salamov A.A."/>
            <person name="Bradshaw R.E."/>
            <person name="Ciuffetti L."/>
            <person name="Hamelin R.C."/>
            <person name="Kema G.H.J."/>
            <person name="Lawrence C."/>
            <person name="Scott J.A."/>
            <person name="Spatafora J.W."/>
            <person name="Turgeon B.G."/>
            <person name="de Wit P.J.G.M."/>
            <person name="Zhong S."/>
            <person name="Goodwin S.B."/>
            <person name="Grigoriev I.V."/>
        </authorList>
    </citation>
    <scope>NUCLEOTIDE SEQUENCE [LARGE SCALE GENOMIC DNA]</scope>
    <source>
        <strain evidence="3">ND90Pr / ATCC 201652</strain>
    </source>
</reference>
<feature type="region of interest" description="Disordered" evidence="1">
    <location>
        <begin position="264"/>
        <end position="284"/>
    </location>
</feature>
<dbReference type="Proteomes" id="UP000016934">
    <property type="component" value="Unassembled WGS sequence"/>
</dbReference>
<dbReference type="KEGG" id="bsc:COCSADRAFT_22055"/>
<dbReference type="eggNOG" id="ENOG502SA8S">
    <property type="taxonomic scope" value="Eukaryota"/>
</dbReference>
<organism evidence="2 3">
    <name type="scientific">Cochliobolus sativus (strain ND90Pr / ATCC 201652)</name>
    <name type="common">Common root rot and spot blotch fungus</name>
    <name type="synonym">Bipolaris sorokiniana</name>
    <dbReference type="NCBI Taxonomy" id="665912"/>
    <lineage>
        <taxon>Eukaryota</taxon>
        <taxon>Fungi</taxon>
        <taxon>Dikarya</taxon>
        <taxon>Ascomycota</taxon>
        <taxon>Pezizomycotina</taxon>
        <taxon>Dothideomycetes</taxon>
        <taxon>Pleosporomycetidae</taxon>
        <taxon>Pleosporales</taxon>
        <taxon>Pleosporineae</taxon>
        <taxon>Pleosporaceae</taxon>
        <taxon>Bipolaris</taxon>
    </lineage>
</organism>
<gene>
    <name evidence="2" type="ORF">COCSADRAFT_22055</name>
</gene>
<protein>
    <submittedName>
        <fullName evidence="2">Uncharacterized protein</fullName>
    </submittedName>
</protein>
<dbReference type="STRING" id="665912.M2RTI3"/>
<dbReference type="GeneID" id="19134580"/>
<reference evidence="3" key="2">
    <citation type="journal article" date="2013" name="PLoS Genet.">
        <title>Comparative genome structure, secondary metabolite, and effector coding capacity across Cochliobolus pathogens.</title>
        <authorList>
            <person name="Condon B.J."/>
            <person name="Leng Y."/>
            <person name="Wu D."/>
            <person name="Bushley K.E."/>
            <person name="Ohm R.A."/>
            <person name="Otillar R."/>
            <person name="Martin J."/>
            <person name="Schackwitz W."/>
            <person name="Grimwood J."/>
            <person name="MohdZainudin N."/>
            <person name="Xue C."/>
            <person name="Wang R."/>
            <person name="Manning V.A."/>
            <person name="Dhillon B."/>
            <person name="Tu Z.J."/>
            <person name="Steffenson B.J."/>
            <person name="Salamov A."/>
            <person name="Sun H."/>
            <person name="Lowry S."/>
            <person name="LaButti K."/>
            <person name="Han J."/>
            <person name="Copeland A."/>
            <person name="Lindquist E."/>
            <person name="Barry K."/>
            <person name="Schmutz J."/>
            <person name="Baker S.E."/>
            <person name="Ciuffetti L.M."/>
            <person name="Grigoriev I.V."/>
            <person name="Zhong S."/>
            <person name="Turgeon B.G."/>
        </authorList>
    </citation>
    <scope>NUCLEOTIDE SEQUENCE [LARGE SCALE GENOMIC DNA]</scope>
    <source>
        <strain evidence="3">ND90Pr / ATCC 201652</strain>
    </source>
</reference>
<dbReference type="AlphaFoldDB" id="M2RTI3"/>
<proteinExistence type="predicted"/>
<dbReference type="EMBL" id="KB445637">
    <property type="protein sequence ID" value="EMD69894.1"/>
    <property type="molecule type" value="Genomic_DNA"/>
</dbReference>
<dbReference type="RefSeq" id="XP_007694086.1">
    <property type="nucleotide sequence ID" value="XM_007695896.1"/>
</dbReference>
<dbReference type="HOGENOM" id="CLU_478169_0_0_1"/>
<dbReference type="OrthoDB" id="3642840at2759"/>
<evidence type="ECO:0000313" key="2">
    <source>
        <dbReference type="EMBL" id="EMD69894.1"/>
    </source>
</evidence>
<keyword evidence="3" id="KW-1185">Reference proteome</keyword>
<accession>M2RTI3</accession>